<proteinExistence type="predicted"/>
<comment type="caution">
    <text evidence="1">The sequence shown here is derived from an EMBL/GenBank/DDBJ whole genome shotgun (WGS) entry which is preliminary data.</text>
</comment>
<dbReference type="Proteomes" id="UP001160148">
    <property type="component" value="Unassembled WGS sequence"/>
</dbReference>
<accession>A0AAV0VZA4</accession>
<sequence>MFRGEKLYKLYLKKSRNFQCFWCENRCSSGVDRNRRDWHQKDCEKFKIDNEDMCTPGVTTITPPVVHNSSVESSVKSEFCN</sequence>
<evidence type="ECO:0000313" key="1">
    <source>
        <dbReference type="EMBL" id="CAI6348562.1"/>
    </source>
</evidence>
<protein>
    <submittedName>
        <fullName evidence="1">Uncharacterized protein</fullName>
    </submittedName>
</protein>
<gene>
    <name evidence="1" type="ORF">MEUPH1_LOCUS5225</name>
</gene>
<evidence type="ECO:0000313" key="2">
    <source>
        <dbReference type="Proteomes" id="UP001160148"/>
    </source>
</evidence>
<reference evidence="1 2" key="1">
    <citation type="submission" date="2023-01" db="EMBL/GenBank/DDBJ databases">
        <authorList>
            <person name="Whitehead M."/>
        </authorList>
    </citation>
    <scope>NUCLEOTIDE SEQUENCE [LARGE SCALE GENOMIC DNA]</scope>
</reference>
<dbReference type="AlphaFoldDB" id="A0AAV0VZA4"/>
<organism evidence="1 2">
    <name type="scientific">Macrosiphum euphorbiae</name>
    <name type="common">potato aphid</name>
    <dbReference type="NCBI Taxonomy" id="13131"/>
    <lineage>
        <taxon>Eukaryota</taxon>
        <taxon>Metazoa</taxon>
        <taxon>Ecdysozoa</taxon>
        <taxon>Arthropoda</taxon>
        <taxon>Hexapoda</taxon>
        <taxon>Insecta</taxon>
        <taxon>Pterygota</taxon>
        <taxon>Neoptera</taxon>
        <taxon>Paraneoptera</taxon>
        <taxon>Hemiptera</taxon>
        <taxon>Sternorrhyncha</taxon>
        <taxon>Aphidomorpha</taxon>
        <taxon>Aphidoidea</taxon>
        <taxon>Aphididae</taxon>
        <taxon>Macrosiphini</taxon>
        <taxon>Macrosiphum</taxon>
    </lineage>
</organism>
<keyword evidence="2" id="KW-1185">Reference proteome</keyword>
<dbReference type="EMBL" id="CARXXK010000001">
    <property type="protein sequence ID" value="CAI6348562.1"/>
    <property type="molecule type" value="Genomic_DNA"/>
</dbReference>
<name>A0AAV0VZA4_9HEMI</name>